<dbReference type="PANTHER" id="PTHR43811">
    <property type="entry name" value="FKBP-TYPE PEPTIDYL-PROLYL CIS-TRANS ISOMERASE FKPA"/>
    <property type="match status" value="1"/>
</dbReference>
<dbReference type="GO" id="GO:0003755">
    <property type="term" value="F:peptidyl-prolyl cis-trans isomerase activity"/>
    <property type="evidence" value="ECO:0007669"/>
    <property type="project" value="UniProtKB-KW"/>
</dbReference>
<dbReference type="PANTHER" id="PTHR43811:SF17">
    <property type="entry name" value="PEPTIDYL-PROLYL CIS-TRANS ISOMERASE FKBP16-3, CHLOROPLASTIC"/>
    <property type="match status" value="1"/>
</dbReference>
<dbReference type="Proteomes" id="UP000001058">
    <property type="component" value="Unassembled WGS sequence"/>
</dbReference>
<keyword evidence="3 5" id="KW-0697">Rotamase</keyword>
<dbReference type="KEGG" id="vcn:VOLCADRAFT_103490"/>
<dbReference type="InterPro" id="IPR046357">
    <property type="entry name" value="PPIase_dom_sf"/>
</dbReference>
<sequence length="214" mass="22248">MALVTQKAFCSPQAHVGGRTRLRAVRVCCQSRPEQAADAPRRNLLQKSVALVAAAAVLAGSQSAAALAASLPPQDIKVLCDVECSAALEAVEAVTLPSGLKYKDISPGSGPSPPVGFQVVANYVAMTPNLRVFDSSLEKGKPYDIRVGAGQIIKGLDEGLLGMKPGGIRRLYIPGDLAFPKGLKAAPGRPAVPPATPVVFDVQLLYIPGLEGDE</sequence>
<dbReference type="GeneID" id="9620377"/>
<dbReference type="AlphaFoldDB" id="D8TM89"/>
<organism evidence="8">
    <name type="scientific">Volvox carteri f. nagariensis</name>
    <dbReference type="NCBI Taxonomy" id="3068"/>
    <lineage>
        <taxon>Eukaryota</taxon>
        <taxon>Viridiplantae</taxon>
        <taxon>Chlorophyta</taxon>
        <taxon>core chlorophytes</taxon>
        <taxon>Chlorophyceae</taxon>
        <taxon>CS clade</taxon>
        <taxon>Chlamydomonadales</taxon>
        <taxon>Volvocaceae</taxon>
        <taxon>Volvox</taxon>
    </lineage>
</organism>
<dbReference type="STRING" id="3068.D8TM89"/>
<evidence type="ECO:0000256" key="4">
    <source>
        <dbReference type="ARBA" id="ARBA00023235"/>
    </source>
</evidence>
<feature type="domain" description="PPIase FKBP-type" evidence="6">
    <location>
        <begin position="116"/>
        <end position="208"/>
    </location>
</feature>
<dbReference type="RefSeq" id="XP_002947552.1">
    <property type="nucleotide sequence ID" value="XM_002947506.1"/>
</dbReference>
<evidence type="ECO:0000256" key="2">
    <source>
        <dbReference type="ARBA" id="ARBA00013194"/>
    </source>
</evidence>
<name>D8TM89_VOLCA</name>
<evidence type="ECO:0000256" key="3">
    <source>
        <dbReference type="ARBA" id="ARBA00023110"/>
    </source>
</evidence>
<reference evidence="7 8" key="1">
    <citation type="journal article" date="2010" name="Science">
        <title>Genomic analysis of organismal complexity in the multicellular green alga Volvox carteri.</title>
        <authorList>
            <person name="Prochnik S.E."/>
            <person name="Umen J."/>
            <person name="Nedelcu A.M."/>
            <person name="Hallmann A."/>
            <person name="Miller S.M."/>
            <person name="Nishii I."/>
            <person name="Ferris P."/>
            <person name="Kuo A."/>
            <person name="Mitros T."/>
            <person name="Fritz-Laylin L.K."/>
            <person name="Hellsten U."/>
            <person name="Chapman J."/>
            <person name="Simakov O."/>
            <person name="Rensing S.A."/>
            <person name="Terry A."/>
            <person name="Pangilinan J."/>
            <person name="Kapitonov V."/>
            <person name="Jurka J."/>
            <person name="Salamov A."/>
            <person name="Shapiro H."/>
            <person name="Schmutz J."/>
            <person name="Grimwood J."/>
            <person name="Lindquist E."/>
            <person name="Lucas S."/>
            <person name="Grigoriev I.V."/>
            <person name="Schmitt R."/>
            <person name="Kirk D."/>
            <person name="Rokhsar D.S."/>
        </authorList>
    </citation>
    <scope>NUCLEOTIDE SEQUENCE [LARGE SCALE GENOMIC DNA]</scope>
    <source>
        <strain evidence="8">f. Nagariensis / Eve</strain>
    </source>
</reference>
<dbReference type="eggNOG" id="KOG0552">
    <property type="taxonomic scope" value="Eukaryota"/>
</dbReference>
<dbReference type="InterPro" id="IPR001179">
    <property type="entry name" value="PPIase_FKBP_dom"/>
</dbReference>
<evidence type="ECO:0000313" key="8">
    <source>
        <dbReference type="Proteomes" id="UP000001058"/>
    </source>
</evidence>
<comment type="catalytic activity">
    <reaction evidence="1 5">
        <text>[protein]-peptidylproline (omega=180) = [protein]-peptidylproline (omega=0)</text>
        <dbReference type="Rhea" id="RHEA:16237"/>
        <dbReference type="Rhea" id="RHEA-COMP:10747"/>
        <dbReference type="Rhea" id="RHEA-COMP:10748"/>
        <dbReference type="ChEBI" id="CHEBI:83833"/>
        <dbReference type="ChEBI" id="CHEBI:83834"/>
        <dbReference type="EC" id="5.2.1.8"/>
    </reaction>
</comment>
<proteinExistence type="predicted"/>
<dbReference type="SUPFAM" id="SSF54534">
    <property type="entry name" value="FKBP-like"/>
    <property type="match status" value="1"/>
</dbReference>
<evidence type="ECO:0000256" key="5">
    <source>
        <dbReference type="PROSITE-ProRule" id="PRU00277"/>
    </source>
</evidence>
<dbReference type="EMBL" id="GL378327">
    <property type="protein sequence ID" value="EFJ51600.1"/>
    <property type="molecule type" value="Genomic_DNA"/>
</dbReference>
<keyword evidence="8" id="KW-1185">Reference proteome</keyword>
<evidence type="ECO:0000256" key="1">
    <source>
        <dbReference type="ARBA" id="ARBA00000971"/>
    </source>
</evidence>
<keyword evidence="4 5" id="KW-0413">Isomerase</keyword>
<accession>D8TM89</accession>
<dbReference type="EC" id="5.2.1.8" evidence="2 5"/>
<dbReference type="OrthoDB" id="77911at2759"/>
<gene>
    <name evidence="7" type="ORF">VOLCADRAFT_103490</name>
</gene>
<dbReference type="InParanoid" id="D8TM89"/>
<dbReference type="Pfam" id="PF00254">
    <property type="entry name" value="FKBP_C"/>
    <property type="match status" value="1"/>
</dbReference>
<dbReference type="FunCoup" id="D8TM89">
    <property type="interactions" value="832"/>
</dbReference>
<dbReference type="PROSITE" id="PS50059">
    <property type="entry name" value="FKBP_PPIASE"/>
    <property type="match status" value="1"/>
</dbReference>
<evidence type="ECO:0000259" key="6">
    <source>
        <dbReference type="PROSITE" id="PS50059"/>
    </source>
</evidence>
<evidence type="ECO:0000313" key="7">
    <source>
        <dbReference type="EMBL" id="EFJ51600.1"/>
    </source>
</evidence>
<protein>
    <recommendedName>
        <fullName evidence="2 5">peptidylprolyl isomerase</fullName>
        <ecNumber evidence="2 5">5.2.1.8</ecNumber>
    </recommendedName>
</protein>
<dbReference type="Gene3D" id="3.10.50.40">
    <property type="match status" value="1"/>
</dbReference>